<organism evidence="4 5">
    <name type="scientific">Araneus ventricosus</name>
    <name type="common">Orbweaver spider</name>
    <name type="synonym">Epeira ventricosa</name>
    <dbReference type="NCBI Taxonomy" id="182803"/>
    <lineage>
        <taxon>Eukaryota</taxon>
        <taxon>Metazoa</taxon>
        <taxon>Ecdysozoa</taxon>
        <taxon>Arthropoda</taxon>
        <taxon>Chelicerata</taxon>
        <taxon>Arachnida</taxon>
        <taxon>Araneae</taxon>
        <taxon>Araneomorphae</taxon>
        <taxon>Entelegynae</taxon>
        <taxon>Araneoidea</taxon>
        <taxon>Araneidae</taxon>
        <taxon>Araneus</taxon>
    </lineage>
</organism>
<dbReference type="OrthoDB" id="6370328at2759"/>
<keyword evidence="2" id="KW-0732">Signal</keyword>
<dbReference type="PROSITE" id="PS50278">
    <property type="entry name" value="PDGF_2"/>
    <property type="match status" value="1"/>
</dbReference>
<dbReference type="EMBL" id="BGPR01002689">
    <property type="protein sequence ID" value="GBM77436.1"/>
    <property type="molecule type" value="Genomic_DNA"/>
</dbReference>
<dbReference type="Pfam" id="PF00341">
    <property type="entry name" value="PDGF"/>
    <property type="match status" value="1"/>
</dbReference>
<evidence type="ECO:0000259" key="3">
    <source>
        <dbReference type="PROSITE" id="PS50278"/>
    </source>
</evidence>
<comment type="similarity">
    <text evidence="1">Belongs to the PDGF/VEGF growth factor family.</text>
</comment>
<dbReference type="AlphaFoldDB" id="A0A4Y2IKF6"/>
<dbReference type="Gene3D" id="2.10.90.10">
    <property type="entry name" value="Cystine-knot cytokines"/>
    <property type="match status" value="1"/>
</dbReference>
<accession>A0A4Y2IKF6</accession>
<evidence type="ECO:0000313" key="4">
    <source>
        <dbReference type="EMBL" id="GBM77436.1"/>
    </source>
</evidence>
<dbReference type="SMART" id="SM00141">
    <property type="entry name" value="PDGF"/>
    <property type="match status" value="1"/>
</dbReference>
<dbReference type="PANTHER" id="PTHR21719:SF1">
    <property type="entry name" value="FI06402P-RELATED"/>
    <property type="match status" value="1"/>
</dbReference>
<feature type="chain" id="PRO_5021444292" description="Platelet-derived growth factor (PDGF) family profile domain-containing protein" evidence="2">
    <location>
        <begin position="22"/>
        <end position="162"/>
    </location>
</feature>
<protein>
    <recommendedName>
        <fullName evidence="3">Platelet-derived growth factor (PDGF) family profile domain-containing protein</fullName>
    </recommendedName>
</protein>
<dbReference type="SUPFAM" id="SSF57501">
    <property type="entry name" value="Cystine-knot cytokines"/>
    <property type="match status" value="1"/>
</dbReference>
<proteinExistence type="inferred from homology"/>
<feature type="signal peptide" evidence="2">
    <location>
        <begin position="1"/>
        <end position="21"/>
    </location>
</feature>
<dbReference type="GO" id="GO:0008083">
    <property type="term" value="F:growth factor activity"/>
    <property type="evidence" value="ECO:0007669"/>
    <property type="project" value="UniProtKB-KW"/>
</dbReference>
<evidence type="ECO:0000256" key="1">
    <source>
        <dbReference type="RuleBase" id="RU003818"/>
    </source>
</evidence>
<keyword evidence="1" id="KW-0339">Growth factor</keyword>
<comment type="caution">
    <text evidence="4">The sequence shown here is derived from an EMBL/GenBank/DDBJ whole genome shotgun (WGS) entry which is preliminary data.</text>
</comment>
<dbReference type="GO" id="GO:0016020">
    <property type="term" value="C:membrane"/>
    <property type="evidence" value="ECO:0007669"/>
    <property type="project" value="InterPro"/>
</dbReference>
<dbReference type="InterPro" id="IPR029034">
    <property type="entry name" value="Cystine-knot_cytokine"/>
</dbReference>
<evidence type="ECO:0000256" key="2">
    <source>
        <dbReference type="SAM" id="SignalP"/>
    </source>
</evidence>
<feature type="domain" description="Platelet-derived growth factor (PDGF) family profile" evidence="3">
    <location>
        <begin position="78"/>
        <end position="148"/>
    </location>
</feature>
<reference evidence="4 5" key="1">
    <citation type="journal article" date="2019" name="Sci. Rep.">
        <title>Orb-weaving spider Araneus ventricosus genome elucidates the spidroin gene catalogue.</title>
        <authorList>
            <person name="Kono N."/>
            <person name="Nakamura H."/>
            <person name="Ohtoshi R."/>
            <person name="Moran D.A.P."/>
            <person name="Shinohara A."/>
            <person name="Yoshida Y."/>
            <person name="Fujiwara M."/>
            <person name="Mori M."/>
            <person name="Tomita M."/>
            <person name="Arakawa K."/>
        </authorList>
    </citation>
    <scope>NUCLEOTIDE SEQUENCE [LARGE SCALE GENOMIC DNA]</scope>
</reference>
<dbReference type="InterPro" id="IPR000072">
    <property type="entry name" value="PDGF/VEGF_dom"/>
</dbReference>
<evidence type="ECO:0000313" key="5">
    <source>
        <dbReference type="Proteomes" id="UP000499080"/>
    </source>
</evidence>
<dbReference type="GO" id="GO:0035099">
    <property type="term" value="P:hemocyte migration"/>
    <property type="evidence" value="ECO:0007669"/>
    <property type="project" value="TreeGrafter"/>
</dbReference>
<name>A0A4Y2IKF6_ARAVE</name>
<dbReference type="Proteomes" id="UP000499080">
    <property type="component" value="Unassembled WGS sequence"/>
</dbReference>
<keyword evidence="5" id="KW-1185">Reference proteome</keyword>
<dbReference type="PANTHER" id="PTHR21719">
    <property type="entry name" value="FI06402P-RELATED"/>
    <property type="match status" value="1"/>
</dbReference>
<sequence>MWRISFIAVVCAILFLDSTSGRHSHSHKRRNHRHEAQQASIDEKLALEHSVRVGETCTCNQPKLHVVQVSDHYPGRSYLPHCTVLHRCGKHAGCCATDELRCVASEKEKVVLHFFSIKMMDKGQPPEKKIAKLTFTNHTKCGCIPVDPSFPAQSLIYSENMD</sequence>
<gene>
    <name evidence="4" type="ORF">AVEN_107820_1</name>
</gene>